<feature type="domain" description="Amidase" evidence="2">
    <location>
        <begin position="27"/>
        <end position="476"/>
    </location>
</feature>
<dbReference type="InterPro" id="IPR023631">
    <property type="entry name" value="Amidase_dom"/>
</dbReference>
<dbReference type="OrthoDB" id="9811471at2"/>
<dbReference type="AlphaFoldDB" id="A0A1H1LV42"/>
<organism evidence="3 4">
    <name type="scientific">Halopseudomonas xinjiangensis</name>
    <dbReference type="NCBI Taxonomy" id="487184"/>
    <lineage>
        <taxon>Bacteria</taxon>
        <taxon>Pseudomonadati</taxon>
        <taxon>Pseudomonadota</taxon>
        <taxon>Gammaproteobacteria</taxon>
        <taxon>Pseudomonadales</taxon>
        <taxon>Pseudomonadaceae</taxon>
        <taxon>Halopseudomonas</taxon>
    </lineage>
</organism>
<dbReference type="InterPro" id="IPR000120">
    <property type="entry name" value="Amidase"/>
</dbReference>
<dbReference type="GO" id="GO:0016740">
    <property type="term" value="F:transferase activity"/>
    <property type="evidence" value="ECO:0007669"/>
    <property type="project" value="UniProtKB-KW"/>
</dbReference>
<accession>A0A1H1LV42</accession>
<dbReference type="EMBL" id="LT629736">
    <property type="protein sequence ID" value="SDR78494.1"/>
    <property type="molecule type" value="Genomic_DNA"/>
</dbReference>
<dbReference type="InterPro" id="IPR036928">
    <property type="entry name" value="AS_sf"/>
</dbReference>
<dbReference type="STRING" id="487184.SAMN05216421_0304"/>
<name>A0A1H1LV42_9GAMM</name>
<keyword evidence="3" id="KW-0808">Transferase</keyword>
<evidence type="ECO:0000313" key="4">
    <source>
        <dbReference type="Proteomes" id="UP000243207"/>
    </source>
</evidence>
<evidence type="ECO:0000259" key="2">
    <source>
        <dbReference type="Pfam" id="PF01425"/>
    </source>
</evidence>
<evidence type="ECO:0000313" key="3">
    <source>
        <dbReference type="EMBL" id="SDR78494.1"/>
    </source>
</evidence>
<comment type="similarity">
    <text evidence="1">Belongs to the amidase family.</text>
</comment>
<sequence length="500" mass="53823">MSPQEYSSMDATDLARLIREQHATPKELLDLALARYHRLNPQLNAVCQPMIDIARKRVGEPLAGPLAGVPFLIKDAIQDYAGMPTGNGSTVFSRIPARRHSHIVQRLLDAGAVIFGKTNTPELALKGVTDPEAFGRTVNPWNTAHTPGGSSGGSAAAVAAGIVPMAGANDGGGSIRIPAACCGLFGLRPTRGRVSVGPAAAEIWEGASSDGVVSRSVRDSALALDVLAGPNVGDPFQIAGAQDSFVNLAQREPGTLRIGFSTRSPVDTPVHPEAIKAVEETVALLQSLGHEVVEAEPDYDGQALARSYLMLYFGQVAATLDEARTMGARDEEFELLTRVLAAFGRSMSSARYVASHRQWNSFSQALGQFYQQHDLFLTPTLAHPPIRHEQAQIPTRQAKLLHNMLRSGALPTLSRWGMLDNMVNDMARKNLTYVPFTQLANLTGTPAMSVPLYWTEKGLPLGVQFCGPVGSEGRLLQLASQLEQARPWKDRWPAMATEAE</sequence>
<proteinExistence type="inferred from homology"/>
<gene>
    <name evidence="3" type="ORF">SAMN05216421_0304</name>
</gene>
<protein>
    <submittedName>
        <fullName evidence="3">Asp-tRNAAsn/Glu-tRNAGln amidotransferase A subunit</fullName>
    </submittedName>
</protein>
<dbReference type="Gene3D" id="3.90.1300.10">
    <property type="entry name" value="Amidase signature (AS) domain"/>
    <property type="match status" value="1"/>
</dbReference>
<dbReference type="PROSITE" id="PS00571">
    <property type="entry name" value="AMIDASES"/>
    <property type="match status" value="1"/>
</dbReference>
<dbReference type="PANTHER" id="PTHR11895">
    <property type="entry name" value="TRANSAMIDASE"/>
    <property type="match status" value="1"/>
</dbReference>
<dbReference type="SUPFAM" id="SSF75304">
    <property type="entry name" value="Amidase signature (AS) enzymes"/>
    <property type="match status" value="1"/>
</dbReference>
<keyword evidence="4" id="KW-1185">Reference proteome</keyword>
<dbReference type="Proteomes" id="UP000243207">
    <property type="component" value="Chromosome I"/>
</dbReference>
<dbReference type="Pfam" id="PF01425">
    <property type="entry name" value="Amidase"/>
    <property type="match status" value="1"/>
</dbReference>
<dbReference type="InterPro" id="IPR020556">
    <property type="entry name" value="Amidase_CS"/>
</dbReference>
<dbReference type="PANTHER" id="PTHR11895:SF7">
    <property type="entry name" value="GLUTAMYL-TRNA(GLN) AMIDOTRANSFERASE SUBUNIT A, MITOCHONDRIAL"/>
    <property type="match status" value="1"/>
</dbReference>
<reference evidence="4" key="1">
    <citation type="submission" date="2016-10" db="EMBL/GenBank/DDBJ databases">
        <authorList>
            <person name="Varghese N."/>
            <person name="Submissions S."/>
        </authorList>
    </citation>
    <scope>NUCLEOTIDE SEQUENCE [LARGE SCALE GENOMIC DNA]</scope>
    <source>
        <strain evidence="4">NRRL B-51270</strain>
    </source>
</reference>
<evidence type="ECO:0000256" key="1">
    <source>
        <dbReference type="ARBA" id="ARBA00009199"/>
    </source>
</evidence>